<gene>
    <name evidence="2" type="ORF">SDC9_50668</name>
</gene>
<dbReference type="GO" id="GO:0005975">
    <property type="term" value="P:carbohydrate metabolic process"/>
    <property type="evidence" value="ECO:0007669"/>
    <property type="project" value="InterPro"/>
</dbReference>
<keyword evidence="1" id="KW-0812">Transmembrane</keyword>
<dbReference type="EMBL" id="VSSQ01001035">
    <property type="protein sequence ID" value="MPM04391.1"/>
    <property type="molecule type" value="Genomic_DNA"/>
</dbReference>
<reference evidence="2" key="1">
    <citation type="submission" date="2019-08" db="EMBL/GenBank/DDBJ databases">
        <authorList>
            <person name="Kucharzyk K."/>
            <person name="Murdoch R.W."/>
            <person name="Higgins S."/>
            <person name="Loffler F."/>
        </authorList>
    </citation>
    <scope>NUCLEOTIDE SEQUENCE</scope>
</reference>
<accession>A0A644WLF2</accession>
<dbReference type="InterPro" id="IPR011330">
    <property type="entry name" value="Glyco_hydro/deAcase_b/a-brl"/>
</dbReference>
<evidence type="ECO:0000256" key="1">
    <source>
        <dbReference type="SAM" id="Phobius"/>
    </source>
</evidence>
<comment type="caution">
    <text evidence="2">The sequence shown here is derived from an EMBL/GenBank/DDBJ whole genome shotgun (WGS) entry which is preliminary data.</text>
</comment>
<keyword evidence="1" id="KW-1133">Transmembrane helix</keyword>
<dbReference type="AlphaFoldDB" id="A0A644WLF2"/>
<keyword evidence="1" id="KW-0472">Membrane</keyword>
<evidence type="ECO:0000313" key="2">
    <source>
        <dbReference type="EMBL" id="MPM04391.1"/>
    </source>
</evidence>
<organism evidence="2">
    <name type="scientific">bioreactor metagenome</name>
    <dbReference type="NCBI Taxonomy" id="1076179"/>
    <lineage>
        <taxon>unclassified sequences</taxon>
        <taxon>metagenomes</taxon>
        <taxon>ecological metagenomes</taxon>
    </lineage>
</organism>
<dbReference type="Gene3D" id="3.20.20.370">
    <property type="entry name" value="Glycoside hydrolase/deacetylase"/>
    <property type="match status" value="1"/>
</dbReference>
<name>A0A644WLF2_9ZZZZ</name>
<proteinExistence type="predicted"/>
<protein>
    <submittedName>
        <fullName evidence="2">Uncharacterized protein</fullName>
    </submittedName>
</protein>
<feature type="transmembrane region" description="Helical" evidence="1">
    <location>
        <begin position="16"/>
        <end position="34"/>
    </location>
</feature>
<sequence length="655" mass="74592">MNAILSKELLKKIRTAAQIIFLALGIVFFVQLFWERYTPPVFDRENWTQRDGFMAISYNSMTREPVEGLNSRQQFKEHLEALKEAGFNWITAKDIVDFYENNKPLPEKALYLMLEGGRKDNVIFGQSIMDEIGAHAGFYTYTGTLSHWGNFFITYSQAATIAQSPFWDLGSQGERPLKINENLPGVEPADFLCDFLRAPDGRQIENNEAMFKRFEKYYINASAPLARFLDGLPAMYIMNPANSFNTLMPDAIEQANFKLMKKYFQAAFTKVGPPFNSALDNTYGLSRMQVKADWDATRLIQLLDKGKFDRASFTMDTPDCADDWTSFRTQIRVEDNNIILEPQEGYVDPVILSGSNLWENVAFSFTLNNREPFERYVYLRYVSRDSYIRMQIKFNRLLIQERLPNQGLYTIFDSVIRTPPPWRFNTQVLGNRIRASIGDVLISDDLPISPWLIRGAVALGTAPEKDIRAAFTDIKAERLPVIWRIEQGGALPTDASPMGLVCASILPLDHTDYNARQLLRARSLGMMAIAALPEGQISFSADELAVPSLVPETAMRMWNGVMFTPEPNVNWSALNKTFDQISQSGKYPVLRLSREAAINLADSGNTMEAGYFVLDFEKSDMPADKWVALAHRHNKNFFLYHTDVSGQKNFYTAVR</sequence>
<dbReference type="SUPFAM" id="SSF88713">
    <property type="entry name" value="Glycoside hydrolase/deacetylase"/>
    <property type="match status" value="1"/>
</dbReference>